<geneLocation type="plasmid" evidence="1 2">
    <name>unnamed1</name>
</geneLocation>
<evidence type="ECO:0000313" key="2">
    <source>
        <dbReference type="Proteomes" id="UP001163632"/>
    </source>
</evidence>
<gene>
    <name evidence="1" type="ORF">LP092_15425</name>
</gene>
<dbReference type="RefSeq" id="WP_264697322.1">
    <property type="nucleotide sequence ID" value="NZ_CP087831.1"/>
</dbReference>
<name>A0ABY6MEC1_MORBO</name>
<organism evidence="1 2">
    <name type="scientific">Moraxella bovis</name>
    <dbReference type="NCBI Taxonomy" id="476"/>
    <lineage>
        <taxon>Bacteria</taxon>
        <taxon>Pseudomonadati</taxon>
        <taxon>Pseudomonadota</taxon>
        <taxon>Gammaproteobacteria</taxon>
        <taxon>Moraxellales</taxon>
        <taxon>Moraxellaceae</taxon>
        <taxon>Moraxella</taxon>
    </lineage>
</organism>
<evidence type="ECO:0000313" key="1">
    <source>
        <dbReference type="EMBL" id="UZA04756.1"/>
    </source>
</evidence>
<keyword evidence="2" id="KW-1185">Reference proteome</keyword>
<keyword evidence="1" id="KW-0614">Plasmid</keyword>
<dbReference type="EMBL" id="CP087831">
    <property type="protein sequence ID" value="UZA04756.1"/>
    <property type="molecule type" value="Genomic_DNA"/>
</dbReference>
<sequence length="629" mass="72932">MNIQKYYNLSYYGLYIYDYTIECQYFGIRHFLPKGIDPATAVGRAFFILDTENIIDENKHQAMFYPLWYGRVGSVYLIRTDFNKQEVMPNILQVLDFLNITDGFTANIYSKDEMNKAFKQALSDDLTTFFSNLHQSKKLISIGENTILSSRFGRFCLDNPDLPVYFSDIENSIDILATCMVDGYTDLKELSTIFMEKPSLTVKLLADNTLDTSINTVDISSILINNHHYIPLQSQNLARLYKILPVIYGYLLFKLLPKSRTISQKDLYYAYNTTLKFEKIHKLYIYREMNMPFVPMPMCVAILGLLGDNQDIYCPQINLPLISIISNGFVKKELAVPTVKDYINTINDKIKLVNNKNGKSQLAIFTNSYLNTYAQISFTDNQGNKKYRYEFKNDSYARAYQALQDRVGEGVSIFIIATTEQKTIGLNDDLEFARYITANFLSNHIIDLADNLFYHDKTLNDNLHYRLYVIGNKREPSTSTLDEYLALCQDVFSHSKPLFIQNYHSLYQFTNQIIQERLANTLLHSKRSTVEPEQLPSITNLDKQEILDTQDEYNKHNLSFYDKVVSDNVDNNSDMLYIEDDEYIENEEYNISDSDELGLYAKIYQQNSIDLLEPDEEDIDEADDFEGNL</sequence>
<proteinExistence type="predicted"/>
<reference evidence="1" key="1">
    <citation type="journal article" date="2022" name="BMC Microbiol.">
        <title>Whole genome sequencing of Moraxella bovis strains from North America reveals two genotypes with different genetic determinants.</title>
        <authorList>
            <person name="Wynn E.L."/>
            <person name="Hille M.M."/>
            <person name="Loy J.D."/>
            <person name="Schuller G."/>
            <person name="Kuhn K.L."/>
            <person name="Dickey A.M."/>
            <person name="Bono J.L."/>
            <person name="Clawson M.L."/>
        </authorList>
    </citation>
    <scope>NUCLEOTIDE SEQUENCE</scope>
    <source>
        <strain evidence="1">SAM102599</strain>
    </source>
</reference>
<dbReference type="Proteomes" id="UP001163632">
    <property type="component" value="Plasmid unnamed1"/>
</dbReference>
<accession>A0ABY6MEC1</accession>
<protein>
    <submittedName>
        <fullName evidence="1">Uncharacterized protein</fullName>
    </submittedName>
</protein>